<feature type="transmembrane region" description="Helical" evidence="1">
    <location>
        <begin position="7"/>
        <end position="27"/>
    </location>
</feature>
<dbReference type="EMBL" id="NGNV01000002">
    <property type="protein sequence ID" value="OYR88998.1"/>
    <property type="molecule type" value="Genomic_DNA"/>
</dbReference>
<keyword evidence="1" id="KW-1133">Transmembrane helix</keyword>
<keyword evidence="1" id="KW-0472">Membrane</keyword>
<reference evidence="2 5" key="2">
    <citation type="submission" date="2017-05" db="EMBL/GenBank/DDBJ databases">
        <authorList>
            <person name="Lin X.B."/>
            <person name="Stothard P."/>
            <person name="Tasseva G."/>
            <person name="Walter J."/>
        </authorList>
    </citation>
    <scope>NUCLEOTIDE SEQUENCE [LARGE SCALE GENOMIC DNA]</scope>
    <source>
        <strain evidence="2 5">609u</strain>
    </source>
</reference>
<evidence type="ECO:0000313" key="3">
    <source>
        <dbReference type="EMBL" id="OYR93214.1"/>
    </source>
</evidence>
<proteinExistence type="predicted"/>
<keyword evidence="1" id="KW-0812">Transmembrane</keyword>
<sequence>MKFKTFKFMYLLSYQASIWLILAIGYFDINRFFSIFSAFLAIVGAICTAVLYQKISTVEKSDGLIVKCKLDSSWHQDRSLTVGGYLLLLVTTIGISISLKGIIGNLLSATVALYILFNANRVDNISFRFCGLEVFHAHIKDQNVMCVKNENPVHNNTTILAKKLTHGVYVAYNQRK</sequence>
<accession>A0A256LII4</accession>
<evidence type="ECO:0000313" key="5">
    <source>
        <dbReference type="Proteomes" id="UP000216316"/>
    </source>
</evidence>
<comment type="caution">
    <text evidence="3">The sequence shown here is derived from an EMBL/GenBank/DDBJ whole genome shotgun (WGS) entry which is preliminary data.</text>
</comment>
<dbReference type="RefSeq" id="WP_094496853.1">
    <property type="nucleotide sequence ID" value="NZ_NGNX01000003.1"/>
</dbReference>
<protein>
    <submittedName>
        <fullName evidence="3">Uncharacterized protein</fullName>
    </submittedName>
</protein>
<organism evidence="3 4">
    <name type="scientific">Lactobacillus taiwanensis</name>
    <dbReference type="NCBI Taxonomy" id="508451"/>
    <lineage>
        <taxon>Bacteria</taxon>
        <taxon>Bacillati</taxon>
        <taxon>Bacillota</taxon>
        <taxon>Bacilli</taxon>
        <taxon>Lactobacillales</taxon>
        <taxon>Lactobacillaceae</taxon>
        <taxon>Lactobacillus</taxon>
    </lineage>
</organism>
<feature type="transmembrane region" description="Helical" evidence="1">
    <location>
        <begin position="33"/>
        <end position="52"/>
    </location>
</feature>
<reference evidence="4 5" key="3">
    <citation type="submission" date="2017-09" db="EMBL/GenBank/DDBJ databases">
        <title>Tripartite evolution among Lactobacillus johnsonii, Lactobacillus taiwanensis, Lactobacillus reuteri and their rodent host.</title>
        <authorList>
            <person name="Wang T."/>
            <person name="Knowles S."/>
            <person name="Cheng C."/>
        </authorList>
    </citation>
    <scope>NUCLEOTIDE SEQUENCE [LARGE SCALE GENOMIC DNA]</scope>
    <source>
        <strain evidence="3 4">609q</strain>
        <strain evidence="2 5">609u</strain>
    </source>
</reference>
<gene>
    <name evidence="2" type="ORF">CBF53_00480</name>
    <name evidence="3" type="ORF">CBF70_01065</name>
</gene>
<dbReference type="AlphaFoldDB" id="A0A256LII4"/>
<dbReference type="Proteomes" id="UP000216316">
    <property type="component" value="Unassembled WGS sequence"/>
</dbReference>
<dbReference type="EMBL" id="NGNX01000003">
    <property type="protein sequence ID" value="OYR93214.1"/>
    <property type="molecule type" value="Genomic_DNA"/>
</dbReference>
<reference evidence="3 4" key="1">
    <citation type="submission" date="2017-04" db="EMBL/GenBank/DDBJ databases">
        <authorList>
            <person name="Afonso C.L."/>
            <person name="Miller P.J."/>
            <person name="Scott M.A."/>
            <person name="Spackman E."/>
            <person name="Goraichik I."/>
            <person name="Dimitrov K.M."/>
            <person name="Suarez D.L."/>
            <person name="Swayne D.E."/>
        </authorList>
    </citation>
    <scope>NUCLEOTIDE SEQUENCE [LARGE SCALE GENOMIC DNA]</scope>
    <source>
        <strain evidence="3 4">609q</strain>
    </source>
</reference>
<feature type="transmembrane region" description="Helical" evidence="1">
    <location>
        <begin position="79"/>
        <end position="96"/>
    </location>
</feature>
<evidence type="ECO:0000256" key="1">
    <source>
        <dbReference type="SAM" id="Phobius"/>
    </source>
</evidence>
<dbReference type="Proteomes" id="UP000215828">
    <property type="component" value="Unassembled WGS sequence"/>
</dbReference>
<feature type="transmembrane region" description="Helical" evidence="1">
    <location>
        <begin position="102"/>
        <end position="119"/>
    </location>
</feature>
<name>A0A256LII4_9LACO</name>
<evidence type="ECO:0000313" key="2">
    <source>
        <dbReference type="EMBL" id="OYR88998.1"/>
    </source>
</evidence>
<evidence type="ECO:0000313" key="4">
    <source>
        <dbReference type="Proteomes" id="UP000215828"/>
    </source>
</evidence>
<keyword evidence="5" id="KW-1185">Reference proteome</keyword>